<evidence type="ECO:0000256" key="1">
    <source>
        <dbReference type="SAM" id="Phobius"/>
    </source>
</evidence>
<feature type="transmembrane region" description="Helical" evidence="1">
    <location>
        <begin position="38"/>
        <end position="60"/>
    </location>
</feature>
<reference evidence="2" key="1">
    <citation type="submission" date="2015-12" db="EMBL/GenBank/DDBJ databases">
        <title>Gene expression during late stages of embryo sac development: a critical building block for successful pollen-pistil interactions.</title>
        <authorList>
            <person name="Liu Y."/>
            <person name="Joly V."/>
            <person name="Sabar M."/>
            <person name="Matton D.P."/>
        </authorList>
    </citation>
    <scope>NUCLEOTIDE SEQUENCE</scope>
</reference>
<protein>
    <submittedName>
        <fullName evidence="2">Putative ovule protein</fullName>
    </submittedName>
</protein>
<dbReference type="EMBL" id="GEDG01021840">
    <property type="protein sequence ID" value="JAP17980.1"/>
    <property type="molecule type" value="Transcribed_RNA"/>
</dbReference>
<proteinExistence type="predicted"/>
<keyword evidence="1" id="KW-0812">Transmembrane</keyword>
<evidence type="ECO:0000313" key="2">
    <source>
        <dbReference type="EMBL" id="JAP17980.1"/>
    </source>
</evidence>
<dbReference type="AlphaFoldDB" id="A0A0V0HC32"/>
<name>A0A0V0HC32_SOLCH</name>
<organism evidence="2">
    <name type="scientific">Solanum chacoense</name>
    <name type="common">Chaco potato</name>
    <dbReference type="NCBI Taxonomy" id="4108"/>
    <lineage>
        <taxon>Eukaryota</taxon>
        <taxon>Viridiplantae</taxon>
        <taxon>Streptophyta</taxon>
        <taxon>Embryophyta</taxon>
        <taxon>Tracheophyta</taxon>
        <taxon>Spermatophyta</taxon>
        <taxon>Magnoliopsida</taxon>
        <taxon>eudicotyledons</taxon>
        <taxon>Gunneridae</taxon>
        <taxon>Pentapetalae</taxon>
        <taxon>asterids</taxon>
        <taxon>lamiids</taxon>
        <taxon>Solanales</taxon>
        <taxon>Solanaceae</taxon>
        <taxon>Solanoideae</taxon>
        <taxon>Solaneae</taxon>
        <taxon>Solanum</taxon>
    </lineage>
</organism>
<accession>A0A0V0HC32</accession>
<keyword evidence="1" id="KW-1133">Transmembrane helix</keyword>
<sequence>MFWQCMYCVSMISSATGTCGLPKYLAIRIFSQSKITELTLLALPLCVSVCCTLLCVMHFACMSVS</sequence>
<keyword evidence="1" id="KW-0472">Membrane</keyword>